<keyword evidence="2" id="KW-1133">Transmembrane helix</keyword>
<feature type="transmembrane region" description="Helical" evidence="2">
    <location>
        <begin position="45"/>
        <end position="64"/>
    </location>
</feature>
<keyword evidence="4" id="KW-1185">Reference proteome</keyword>
<gene>
    <name evidence="3" type="ORF">B0H15DRAFT_171359</name>
</gene>
<evidence type="ECO:0000313" key="4">
    <source>
        <dbReference type="Proteomes" id="UP001222325"/>
    </source>
</evidence>
<dbReference type="AlphaFoldDB" id="A0AAD6XTV4"/>
<protein>
    <submittedName>
        <fullName evidence="3">Uncharacterized protein</fullName>
    </submittedName>
</protein>
<proteinExistence type="predicted"/>
<reference evidence="3" key="1">
    <citation type="submission" date="2023-03" db="EMBL/GenBank/DDBJ databases">
        <title>Massive genome expansion in bonnet fungi (Mycena s.s.) driven by repeated elements and novel gene families across ecological guilds.</title>
        <authorList>
            <consortium name="Lawrence Berkeley National Laboratory"/>
            <person name="Harder C.B."/>
            <person name="Miyauchi S."/>
            <person name="Viragh M."/>
            <person name="Kuo A."/>
            <person name="Thoen E."/>
            <person name="Andreopoulos B."/>
            <person name="Lu D."/>
            <person name="Skrede I."/>
            <person name="Drula E."/>
            <person name="Henrissat B."/>
            <person name="Morin E."/>
            <person name="Kohler A."/>
            <person name="Barry K."/>
            <person name="LaButti K."/>
            <person name="Morin E."/>
            <person name="Salamov A."/>
            <person name="Lipzen A."/>
            <person name="Mereny Z."/>
            <person name="Hegedus B."/>
            <person name="Baldrian P."/>
            <person name="Stursova M."/>
            <person name="Weitz H."/>
            <person name="Taylor A."/>
            <person name="Grigoriev I.V."/>
            <person name="Nagy L.G."/>
            <person name="Martin F."/>
            <person name="Kauserud H."/>
        </authorList>
    </citation>
    <scope>NUCLEOTIDE SEQUENCE</scope>
    <source>
        <strain evidence="3">CBHHK173m</strain>
    </source>
</reference>
<evidence type="ECO:0000256" key="2">
    <source>
        <dbReference type="SAM" id="Phobius"/>
    </source>
</evidence>
<name>A0AAD6XTV4_9AGAR</name>
<feature type="transmembrane region" description="Helical" evidence="2">
    <location>
        <begin position="153"/>
        <end position="174"/>
    </location>
</feature>
<keyword evidence="2" id="KW-0812">Transmembrane</keyword>
<sequence length="203" mass="23011">MLVLRVWILCGKTRRMSYILFPMLLAEFVSMYSKACAFCVRTSKITLRLVIVLLPTTYLTEFIHLGATLPGCYFITPVMRGPYFAFYAFPPLLVTFTVFMLTIYKCIKALRSDISADMPIITLILRDGIIWFIVVFGVDGTQMLVWATGRATLTQVLIIPSLVLYSLVASRVLLNTRSLSKSKECDEDQESESLLPRSPSKRD</sequence>
<keyword evidence="2" id="KW-0472">Membrane</keyword>
<feature type="transmembrane region" description="Helical" evidence="2">
    <location>
        <begin position="84"/>
        <end position="107"/>
    </location>
</feature>
<comment type="caution">
    <text evidence="3">The sequence shown here is derived from an EMBL/GenBank/DDBJ whole genome shotgun (WGS) entry which is preliminary data.</text>
</comment>
<organism evidence="3 4">
    <name type="scientific">Mycena belliarum</name>
    <dbReference type="NCBI Taxonomy" id="1033014"/>
    <lineage>
        <taxon>Eukaryota</taxon>
        <taxon>Fungi</taxon>
        <taxon>Dikarya</taxon>
        <taxon>Basidiomycota</taxon>
        <taxon>Agaricomycotina</taxon>
        <taxon>Agaricomycetes</taxon>
        <taxon>Agaricomycetidae</taxon>
        <taxon>Agaricales</taxon>
        <taxon>Marasmiineae</taxon>
        <taxon>Mycenaceae</taxon>
        <taxon>Mycena</taxon>
    </lineage>
</organism>
<evidence type="ECO:0000256" key="1">
    <source>
        <dbReference type="SAM" id="MobiDB-lite"/>
    </source>
</evidence>
<feature type="region of interest" description="Disordered" evidence="1">
    <location>
        <begin position="180"/>
        <end position="203"/>
    </location>
</feature>
<evidence type="ECO:0000313" key="3">
    <source>
        <dbReference type="EMBL" id="KAJ7092367.1"/>
    </source>
</evidence>
<accession>A0AAD6XTV4</accession>
<feature type="transmembrane region" description="Helical" evidence="2">
    <location>
        <begin position="16"/>
        <end position="33"/>
    </location>
</feature>
<dbReference type="Proteomes" id="UP001222325">
    <property type="component" value="Unassembled WGS sequence"/>
</dbReference>
<feature type="transmembrane region" description="Helical" evidence="2">
    <location>
        <begin position="128"/>
        <end position="147"/>
    </location>
</feature>
<dbReference type="EMBL" id="JARJCN010000018">
    <property type="protein sequence ID" value="KAJ7092367.1"/>
    <property type="molecule type" value="Genomic_DNA"/>
</dbReference>